<feature type="domain" description="TonB-dependent receptor-like beta-barrel" evidence="6">
    <location>
        <begin position="410"/>
        <end position="900"/>
    </location>
</feature>
<keyword evidence="2 4" id="KW-0472">Membrane</keyword>
<sequence length="943" mass="105479">MLMRRSLLLAPMLTISTLAVAQQGSIVGKVLDKKTGEAVIGATVIVTGTTQAAPVDVEGNYELRLKPGTYGITIQNLGYKPVNYTGIVVTEGKKTTLNSTLEENVQALKEVTVTGQRQTGTEVALLQDLRKSEVVVSGMSNDQIVKTLDRDAAEVVKRIPGVTIQSNNFIVVRGLAERYNTVLLNDALTPSAEVDTRSFSFDVLPSSVIDRVLIFKSGSPELPGEFGGGVVKVYTKNSVLDNTTSLSVSGWHRNGTTFGQNYMQSRRGSTDWLGFDGGQRQLPGAVAEQGVIRSDQSTPAQLASAANGLRGTTWLPSLGRALPDIRASLGLTRKFEIGSAYLSNVTSISYSNTREQYGVERNRYTKDVDPETGQRATQFEFKDTRAVTGVRLGVIHNWQVRLNGRNRLELRNFFNQYGTDEVIHRTGLEEDRQRDDYALHYQSRSIYSGQLQGSHDLGATEHTTVTWAAGYNYVYRDEPDYSRYRYQKQLLPGVERPFFVNVPLEGNITEASRFFSNLHENTVMGSGQWERRIMGRDTTSVNQYKLRAGFYTERKVRDYQQRYFSFVRGSGFNLPNEVQLLPIDQIFAPANLDPVKGYTVAEGTKPEDSYEAENVLLAGYVGAVAPLTDKLNLSGGVRVEHNRRQLHSSGRRTYQENRTIPLPSLNASFNFNERSALRLGGSVTVNRPEFREISPNQYYDVANNAMIVGDSTLKTATIYNADLRYEFYPTKSEMVSVGVFYKKFRNAIEQTTVNVTGSQLWIGYQNAQNAYDVGAELEVRKSLLGLTESVFLQRLSLILNASVIHSRVQLPKGQDTDGFALQDRPLQGQSPYVVNAGVFYQDDDRKWQVSAQYNVIGQRFSFIGDYTQNFSVIEMPRQVIDLAVTKGVGPHLQLKAGVQDLLNQPIRQFYDFNYNSKIDAGEQLPFARYRRGRYTMLGLVYNF</sequence>
<comment type="caution">
    <text evidence="8">The sequence shown here is derived from an EMBL/GenBank/DDBJ whole genome shotgun (WGS) entry which is preliminary data.</text>
</comment>
<dbReference type="GO" id="GO:0009279">
    <property type="term" value="C:cell outer membrane"/>
    <property type="evidence" value="ECO:0007669"/>
    <property type="project" value="UniProtKB-SubCell"/>
</dbReference>
<evidence type="ECO:0000313" key="9">
    <source>
        <dbReference type="Proteomes" id="UP000248553"/>
    </source>
</evidence>
<dbReference type="Gene3D" id="2.170.130.10">
    <property type="entry name" value="TonB-dependent receptor, plug domain"/>
    <property type="match status" value="1"/>
</dbReference>
<dbReference type="Gene3D" id="2.40.170.20">
    <property type="entry name" value="TonB-dependent receptor, beta-barrel domain"/>
    <property type="match status" value="1"/>
</dbReference>
<dbReference type="OrthoDB" id="9768470at2"/>
<dbReference type="Pfam" id="PF07715">
    <property type="entry name" value="Plug"/>
    <property type="match status" value="1"/>
</dbReference>
<evidence type="ECO:0000256" key="5">
    <source>
        <dbReference type="SAM" id="SignalP"/>
    </source>
</evidence>
<dbReference type="AlphaFoldDB" id="A0A328BR02"/>
<dbReference type="SUPFAM" id="SSF49464">
    <property type="entry name" value="Carboxypeptidase regulatory domain-like"/>
    <property type="match status" value="1"/>
</dbReference>
<keyword evidence="3" id="KW-0998">Cell outer membrane</keyword>
<name>A0A328BR02_9BACT</name>
<dbReference type="Pfam" id="PF13620">
    <property type="entry name" value="CarboxypepD_reg"/>
    <property type="match status" value="1"/>
</dbReference>
<keyword evidence="8" id="KW-0675">Receptor</keyword>
<comment type="subcellular location">
    <subcellularLocation>
        <location evidence="1 4">Cell outer membrane</location>
    </subcellularLocation>
</comment>
<organism evidence="8 9">
    <name type="scientific">Hymenobacter edaphi</name>
    <dbReference type="NCBI Taxonomy" id="2211146"/>
    <lineage>
        <taxon>Bacteria</taxon>
        <taxon>Pseudomonadati</taxon>
        <taxon>Bacteroidota</taxon>
        <taxon>Cytophagia</taxon>
        <taxon>Cytophagales</taxon>
        <taxon>Hymenobacteraceae</taxon>
        <taxon>Hymenobacter</taxon>
    </lineage>
</organism>
<feature type="domain" description="TonB-dependent receptor plug" evidence="7">
    <location>
        <begin position="129"/>
        <end position="225"/>
    </location>
</feature>
<dbReference type="PANTHER" id="PTHR40980:SF5">
    <property type="entry name" value="TONB-DEPENDENT RECEPTOR"/>
    <property type="match status" value="1"/>
</dbReference>
<dbReference type="EMBL" id="QHKM01000002">
    <property type="protein sequence ID" value="RAK68354.1"/>
    <property type="molecule type" value="Genomic_DNA"/>
</dbReference>
<evidence type="ECO:0000313" key="8">
    <source>
        <dbReference type="EMBL" id="RAK68354.1"/>
    </source>
</evidence>
<comment type="similarity">
    <text evidence="4">Belongs to the TonB-dependent receptor family.</text>
</comment>
<protein>
    <submittedName>
        <fullName evidence="8">TonB-dependent receptor</fullName>
    </submittedName>
</protein>
<proteinExistence type="inferred from homology"/>
<dbReference type="InterPro" id="IPR008969">
    <property type="entry name" value="CarboxyPept-like_regulatory"/>
</dbReference>
<gene>
    <name evidence="8" type="ORF">DLM85_10045</name>
</gene>
<dbReference type="Proteomes" id="UP000248553">
    <property type="component" value="Unassembled WGS sequence"/>
</dbReference>
<keyword evidence="9" id="KW-1185">Reference proteome</keyword>
<dbReference type="Gene3D" id="2.60.40.1120">
    <property type="entry name" value="Carboxypeptidase-like, regulatory domain"/>
    <property type="match status" value="1"/>
</dbReference>
<evidence type="ECO:0000256" key="4">
    <source>
        <dbReference type="RuleBase" id="RU003357"/>
    </source>
</evidence>
<feature type="signal peptide" evidence="5">
    <location>
        <begin position="1"/>
        <end position="21"/>
    </location>
</feature>
<dbReference type="Pfam" id="PF00593">
    <property type="entry name" value="TonB_dep_Rec_b-barrel"/>
    <property type="match status" value="1"/>
</dbReference>
<reference evidence="9" key="1">
    <citation type="submission" date="2018-05" db="EMBL/GenBank/DDBJ databases">
        <authorList>
            <person name="Nie L."/>
        </authorList>
    </citation>
    <scope>NUCLEOTIDE SEQUENCE [LARGE SCALE GENOMIC DNA]</scope>
    <source>
        <strain evidence="9">NL</strain>
    </source>
</reference>
<evidence type="ECO:0000259" key="6">
    <source>
        <dbReference type="Pfam" id="PF00593"/>
    </source>
</evidence>
<dbReference type="InterPro" id="IPR036942">
    <property type="entry name" value="Beta-barrel_TonB_sf"/>
</dbReference>
<feature type="chain" id="PRO_5016234937" evidence="5">
    <location>
        <begin position="22"/>
        <end position="943"/>
    </location>
</feature>
<dbReference type="SUPFAM" id="SSF56935">
    <property type="entry name" value="Porins"/>
    <property type="match status" value="1"/>
</dbReference>
<keyword evidence="5" id="KW-0732">Signal</keyword>
<dbReference type="InterPro" id="IPR037066">
    <property type="entry name" value="Plug_dom_sf"/>
</dbReference>
<evidence type="ECO:0000256" key="1">
    <source>
        <dbReference type="ARBA" id="ARBA00004442"/>
    </source>
</evidence>
<evidence type="ECO:0000256" key="3">
    <source>
        <dbReference type="ARBA" id="ARBA00023237"/>
    </source>
</evidence>
<accession>A0A328BR02</accession>
<dbReference type="InterPro" id="IPR000531">
    <property type="entry name" value="Beta-barrel_TonB"/>
</dbReference>
<dbReference type="InterPro" id="IPR012910">
    <property type="entry name" value="Plug_dom"/>
</dbReference>
<dbReference type="PANTHER" id="PTHR40980">
    <property type="entry name" value="PLUG DOMAIN-CONTAINING PROTEIN"/>
    <property type="match status" value="1"/>
</dbReference>
<evidence type="ECO:0000259" key="7">
    <source>
        <dbReference type="Pfam" id="PF07715"/>
    </source>
</evidence>
<keyword evidence="4" id="KW-0798">TonB box</keyword>
<evidence type="ECO:0000256" key="2">
    <source>
        <dbReference type="ARBA" id="ARBA00023136"/>
    </source>
</evidence>